<feature type="transmembrane region" description="Helical" evidence="1">
    <location>
        <begin position="107"/>
        <end position="125"/>
    </location>
</feature>
<keyword evidence="4" id="KW-1185">Reference proteome</keyword>
<feature type="transmembrane region" description="Helical" evidence="1">
    <location>
        <begin position="56"/>
        <end position="75"/>
    </location>
</feature>
<proteinExistence type="predicted"/>
<dbReference type="PROSITE" id="PS50106">
    <property type="entry name" value="PDZ"/>
    <property type="match status" value="1"/>
</dbReference>
<evidence type="ECO:0000313" key="3">
    <source>
        <dbReference type="EMBL" id="MBD8498284.1"/>
    </source>
</evidence>
<keyword evidence="1" id="KW-1133">Transmembrane helix</keyword>
<dbReference type="InterPro" id="IPR001478">
    <property type="entry name" value="PDZ"/>
</dbReference>
<dbReference type="Gene3D" id="2.30.42.10">
    <property type="match status" value="1"/>
</dbReference>
<name>A0ABR9AW26_9BACL</name>
<evidence type="ECO:0000313" key="4">
    <source>
        <dbReference type="Proteomes" id="UP000634529"/>
    </source>
</evidence>
<feature type="transmembrane region" description="Helical" evidence="1">
    <location>
        <begin position="145"/>
        <end position="163"/>
    </location>
</feature>
<dbReference type="InterPro" id="IPR041489">
    <property type="entry name" value="PDZ_6"/>
</dbReference>
<organism evidence="3 4">
    <name type="scientific">Paenibacillus arenosi</name>
    <dbReference type="NCBI Taxonomy" id="2774142"/>
    <lineage>
        <taxon>Bacteria</taxon>
        <taxon>Bacillati</taxon>
        <taxon>Bacillota</taxon>
        <taxon>Bacilli</taxon>
        <taxon>Bacillales</taxon>
        <taxon>Paenibacillaceae</taxon>
        <taxon>Paenibacillus</taxon>
    </lineage>
</organism>
<feature type="domain" description="PDZ" evidence="2">
    <location>
        <begin position="288"/>
        <end position="367"/>
    </location>
</feature>
<dbReference type="EMBL" id="JACYTN010000003">
    <property type="protein sequence ID" value="MBD8498284.1"/>
    <property type="molecule type" value="Genomic_DNA"/>
</dbReference>
<accession>A0ABR9AW26</accession>
<protein>
    <submittedName>
        <fullName evidence="3">PDZ domain-containing protein</fullName>
    </submittedName>
</protein>
<dbReference type="RefSeq" id="WP_192024636.1">
    <property type="nucleotide sequence ID" value="NZ_JACYTN010000003.1"/>
</dbReference>
<comment type="caution">
    <text evidence="3">The sequence shown here is derived from an EMBL/GenBank/DDBJ whole genome shotgun (WGS) entry which is preliminary data.</text>
</comment>
<feature type="transmembrane region" description="Helical" evidence="1">
    <location>
        <begin position="12"/>
        <end position="35"/>
    </location>
</feature>
<evidence type="ECO:0000256" key="1">
    <source>
        <dbReference type="SAM" id="Phobius"/>
    </source>
</evidence>
<feature type="transmembrane region" description="Helical" evidence="1">
    <location>
        <begin position="255"/>
        <end position="273"/>
    </location>
</feature>
<feature type="transmembrane region" description="Helical" evidence="1">
    <location>
        <begin position="81"/>
        <end position="100"/>
    </location>
</feature>
<dbReference type="InterPro" id="IPR036034">
    <property type="entry name" value="PDZ_sf"/>
</dbReference>
<sequence length="431" mass="48125">MDLVVAFGTRIAQAILLGLLNPFYWLAIVFIAIQYRRQMLLERRLYAVKMRSWLEQTWRAWLGGLVAGIIVSIAAVGLGAVIPSSVMILLWMITFVLVLFRVRWICLAYAGGALVLLQLILRLMPDWQPAGWIASWVTDLRDMNAAGLLVIIALVHGAEAWLVRKQAARFASPFYMDSKRGRIVGGYQMNMFWPMPLLLLVPADDGLTLPWIPLFTEGLGTSGWAFAALPIVIGFSDMTYTYLPQDKAKVTASRLYMYAAALLAAALLSNWWYPLAPIGALVAIAMHEWLVYQSRSEELGRSPIYTHDKRGLLIQAVLPGSPAEELKLQPGEIISKVNGIPVHTKEALHQALRANAAFCKLEVLNGNGDVKFVQRAMYADEHHQLGVLLAPDDNVSYVAAMKPLSVRQLFLSPWRKSNKRLEQASEEQMLS</sequence>
<evidence type="ECO:0000259" key="2">
    <source>
        <dbReference type="PROSITE" id="PS50106"/>
    </source>
</evidence>
<feature type="transmembrane region" description="Helical" evidence="1">
    <location>
        <begin position="184"/>
        <end position="203"/>
    </location>
</feature>
<dbReference type="SUPFAM" id="SSF50156">
    <property type="entry name" value="PDZ domain-like"/>
    <property type="match status" value="1"/>
</dbReference>
<keyword evidence="1" id="KW-0472">Membrane</keyword>
<dbReference type="Pfam" id="PF17820">
    <property type="entry name" value="PDZ_6"/>
    <property type="match status" value="1"/>
</dbReference>
<gene>
    <name evidence="3" type="ORF">IFO66_08165</name>
</gene>
<keyword evidence="1" id="KW-0812">Transmembrane</keyword>
<dbReference type="Proteomes" id="UP000634529">
    <property type="component" value="Unassembled WGS sequence"/>
</dbReference>
<reference evidence="3 4" key="1">
    <citation type="submission" date="2020-09" db="EMBL/GenBank/DDBJ databases">
        <title>Paenibacillus sp. CAU 1523 isolated from sand of Haeundae Beach.</title>
        <authorList>
            <person name="Kim W."/>
        </authorList>
    </citation>
    <scope>NUCLEOTIDE SEQUENCE [LARGE SCALE GENOMIC DNA]</scope>
    <source>
        <strain evidence="3 4">CAU 1523</strain>
    </source>
</reference>
<dbReference type="SMART" id="SM00228">
    <property type="entry name" value="PDZ"/>
    <property type="match status" value="1"/>
</dbReference>